<keyword evidence="4" id="KW-1185">Reference proteome</keyword>
<dbReference type="PANTHER" id="PTHR46289:SF14">
    <property type="entry name" value="DUF4371 DOMAIN-CONTAINING PROTEIN"/>
    <property type="match status" value="1"/>
</dbReference>
<protein>
    <recommendedName>
        <fullName evidence="2">HAT C-terminal dimerisation domain-containing protein</fullName>
    </recommendedName>
</protein>
<feature type="chain" id="PRO_5047520710" description="HAT C-terminal dimerisation domain-containing protein" evidence="1">
    <location>
        <begin position="17"/>
        <end position="523"/>
    </location>
</feature>
<sequence>MLLLLLKLLCLRVLQQFPTKLVHPLVWLGVLRQFPANLLQICFGSQYYNNIQRYPNIQSVATISDEATTTIPQVTVPASTEAVAISTLAQKTLRVSDTGVGTKSLSQNTAVVSSAYHNASTTVLNTASKDIGYYIDLEINDDMKRILLENPWEPPKNYSYPFRENMSLHPAETEISLTGETLGGIILQKLKSLGSSLDDCASIRTDGCSVMISEKRTVKEIQKEASNAVMSPYYSHKLNNVISQSSKVTIIENTVDVMKDVISFFCFPKYSTVLYQFLGHKLAQLCNTRWVERHDGLNDMMDKATAAKAKVMIAVVLETQFIVGLFCLSDVLASTLPVSKLLQKESLDLTNASETTTHLLSALEARRVDSKTHFNVLFSQIEEMARKLDIELQKPRICGCQIMQRRELQLLKIKGEASHWQQKWRSEKNRNAVLPTTAATALNKDLYSLIHTLLQILCTLPVSNVSAERSISTLRLTKTWLQSTMLEYRLIGLALLYIHYDIQVDPQHVIERFSKMGKSRMIL</sequence>
<comment type="caution">
    <text evidence="3">The sequence shown here is derived from an EMBL/GenBank/DDBJ whole genome shotgun (WGS) entry which is preliminary data.</text>
</comment>
<dbReference type="PANTHER" id="PTHR46289">
    <property type="entry name" value="52 KDA REPRESSOR OF THE INHIBITOR OF THE PROTEIN KINASE-LIKE PROTEIN-RELATED"/>
    <property type="match status" value="1"/>
</dbReference>
<evidence type="ECO:0000313" key="4">
    <source>
        <dbReference type="Proteomes" id="UP001159363"/>
    </source>
</evidence>
<accession>A0ABQ9HK63</accession>
<reference evidence="3 4" key="1">
    <citation type="submission" date="2023-02" db="EMBL/GenBank/DDBJ databases">
        <title>LHISI_Scaffold_Assembly.</title>
        <authorList>
            <person name="Stuart O.P."/>
            <person name="Cleave R."/>
            <person name="Magrath M.J.L."/>
            <person name="Mikheyev A.S."/>
        </authorList>
    </citation>
    <scope>NUCLEOTIDE SEQUENCE [LARGE SCALE GENOMIC DNA]</scope>
    <source>
        <strain evidence="3">Daus_M_001</strain>
        <tissue evidence="3">Leg muscle</tissue>
    </source>
</reference>
<evidence type="ECO:0000256" key="1">
    <source>
        <dbReference type="SAM" id="SignalP"/>
    </source>
</evidence>
<dbReference type="InterPro" id="IPR012337">
    <property type="entry name" value="RNaseH-like_sf"/>
</dbReference>
<dbReference type="Pfam" id="PF05699">
    <property type="entry name" value="Dimer_Tnp_hAT"/>
    <property type="match status" value="1"/>
</dbReference>
<dbReference type="SUPFAM" id="SSF53098">
    <property type="entry name" value="Ribonuclease H-like"/>
    <property type="match status" value="1"/>
</dbReference>
<feature type="signal peptide" evidence="1">
    <location>
        <begin position="1"/>
        <end position="16"/>
    </location>
</feature>
<gene>
    <name evidence="3" type="ORF">PR048_016446</name>
</gene>
<organism evidence="3 4">
    <name type="scientific">Dryococelus australis</name>
    <dbReference type="NCBI Taxonomy" id="614101"/>
    <lineage>
        <taxon>Eukaryota</taxon>
        <taxon>Metazoa</taxon>
        <taxon>Ecdysozoa</taxon>
        <taxon>Arthropoda</taxon>
        <taxon>Hexapoda</taxon>
        <taxon>Insecta</taxon>
        <taxon>Pterygota</taxon>
        <taxon>Neoptera</taxon>
        <taxon>Polyneoptera</taxon>
        <taxon>Phasmatodea</taxon>
        <taxon>Verophasmatodea</taxon>
        <taxon>Anareolatae</taxon>
        <taxon>Phasmatidae</taxon>
        <taxon>Eurycanthinae</taxon>
        <taxon>Dryococelus</taxon>
    </lineage>
</organism>
<dbReference type="InterPro" id="IPR052958">
    <property type="entry name" value="IFN-induced_PKR_regulator"/>
</dbReference>
<proteinExistence type="predicted"/>
<evidence type="ECO:0000313" key="3">
    <source>
        <dbReference type="EMBL" id="KAJ8884589.1"/>
    </source>
</evidence>
<dbReference type="EMBL" id="JARBHB010000005">
    <property type="protein sequence ID" value="KAJ8884589.1"/>
    <property type="molecule type" value="Genomic_DNA"/>
</dbReference>
<dbReference type="Proteomes" id="UP001159363">
    <property type="component" value="Chromosome 4"/>
</dbReference>
<keyword evidence="1" id="KW-0732">Signal</keyword>
<dbReference type="InterPro" id="IPR008906">
    <property type="entry name" value="HATC_C_dom"/>
</dbReference>
<name>A0ABQ9HK63_9NEOP</name>
<evidence type="ECO:0000259" key="2">
    <source>
        <dbReference type="Pfam" id="PF05699"/>
    </source>
</evidence>
<feature type="domain" description="HAT C-terminal dimerisation" evidence="2">
    <location>
        <begin position="443"/>
        <end position="501"/>
    </location>
</feature>